<keyword evidence="3" id="KW-1185">Reference proteome</keyword>
<gene>
    <name evidence="2" type="ORF">BIW11_04923</name>
</gene>
<reference evidence="2 3" key="1">
    <citation type="journal article" date="2017" name="Gigascience">
        <title>Draft genome of the honey bee ectoparasitic mite, Tropilaelaps mercedesae, is shaped by the parasitic life history.</title>
        <authorList>
            <person name="Dong X."/>
            <person name="Armstrong S.D."/>
            <person name="Xia D."/>
            <person name="Makepeace B.L."/>
            <person name="Darby A.C."/>
            <person name="Kadowaki T."/>
        </authorList>
    </citation>
    <scope>NUCLEOTIDE SEQUENCE [LARGE SCALE GENOMIC DNA]</scope>
    <source>
        <strain evidence="2">Wuxi-XJTLU</strain>
    </source>
</reference>
<proteinExistence type="predicted"/>
<feature type="compositionally biased region" description="Pro residues" evidence="1">
    <location>
        <begin position="76"/>
        <end position="88"/>
    </location>
</feature>
<dbReference type="InParanoid" id="A0A1V9WZN1"/>
<dbReference type="Proteomes" id="UP000192247">
    <property type="component" value="Unassembled WGS sequence"/>
</dbReference>
<evidence type="ECO:0000256" key="1">
    <source>
        <dbReference type="SAM" id="MobiDB-lite"/>
    </source>
</evidence>
<evidence type="ECO:0000313" key="3">
    <source>
        <dbReference type="Proteomes" id="UP000192247"/>
    </source>
</evidence>
<accession>A0A1V9WZN1</accession>
<feature type="compositionally biased region" description="Polar residues" evidence="1">
    <location>
        <begin position="13"/>
        <end position="23"/>
    </location>
</feature>
<dbReference type="AlphaFoldDB" id="A0A1V9WZN1"/>
<protein>
    <submittedName>
        <fullName evidence="2">Uncharacterized protein</fullName>
    </submittedName>
</protein>
<feature type="compositionally biased region" description="Basic and acidic residues" evidence="1">
    <location>
        <begin position="99"/>
        <end position="110"/>
    </location>
</feature>
<dbReference type="EMBL" id="MNPL01031224">
    <property type="protein sequence ID" value="OQR66760.1"/>
    <property type="molecule type" value="Genomic_DNA"/>
</dbReference>
<feature type="region of interest" description="Disordered" evidence="1">
    <location>
        <begin position="1"/>
        <end position="133"/>
    </location>
</feature>
<sequence length="146" mass="15767">MVVGEPTVDRGVDNSSPTSTVSAPSRPRPPQWKSFDDEVSPRQRSSALSDTDLRLEGPRGSADSVGELQQADPADVSPPWPPPSPHPPAQSIGLPTIREGLRLVDQKSEISEEEEDDSSSAKTTLYIDIDPASPGSYAHLVHRPFF</sequence>
<evidence type="ECO:0000313" key="2">
    <source>
        <dbReference type="EMBL" id="OQR66760.1"/>
    </source>
</evidence>
<comment type="caution">
    <text evidence="2">The sequence shown here is derived from an EMBL/GenBank/DDBJ whole genome shotgun (WGS) entry which is preliminary data.</text>
</comment>
<organism evidence="2 3">
    <name type="scientific">Tropilaelaps mercedesae</name>
    <dbReference type="NCBI Taxonomy" id="418985"/>
    <lineage>
        <taxon>Eukaryota</taxon>
        <taxon>Metazoa</taxon>
        <taxon>Ecdysozoa</taxon>
        <taxon>Arthropoda</taxon>
        <taxon>Chelicerata</taxon>
        <taxon>Arachnida</taxon>
        <taxon>Acari</taxon>
        <taxon>Parasitiformes</taxon>
        <taxon>Mesostigmata</taxon>
        <taxon>Gamasina</taxon>
        <taxon>Dermanyssoidea</taxon>
        <taxon>Laelapidae</taxon>
        <taxon>Tropilaelaps</taxon>
    </lineage>
</organism>
<name>A0A1V9WZN1_9ACAR</name>